<dbReference type="RefSeq" id="WP_179586870.1">
    <property type="nucleotide sequence ID" value="NZ_JACBYR010000001.1"/>
</dbReference>
<feature type="transmembrane region" description="Helical" evidence="1">
    <location>
        <begin position="27"/>
        <end position="52"/>
    </location>
</feature>
<organism evidence="3 4">
    <name type="scientific">Pigmentiphaga litoralis</name>
    <dbReference type="NCBI Taxonomy" id="516702"/>
    <lineage>
        <taxon>Bacteria</taxon>
        <taxon>Pseudomonadati</taxon>
        <taxon>Pseudomonadota</taxon>
        <taxon>Betaproteobacteria</taxon>
        <taxon>Burkholderiales</taxon>
        <taxon>Alcaligenaceae</taxon>
        <taxon>Pigmentiphaga</taxon>
    </lineage>
</organism>
<dbReference type="Proteomes" id="UP000542125">
    <property type="component" value="Unassembled WGS sequence"/>
</dbReference>
<keyword evidence="1" id="KW-1133">Transmembrane helix</keyword>
<name>A0A7Y9IUJ9_9BURK</name>
<protein>
    <submittedName>
        <fullName evidence="3">Putative membrane protein</fullName>
    </submittedName>
</protein>
<reference evidence="3 4" key="1">
    <citation type="submission" date="2020-07" db="EMBL/GenBank/DDBJ databases">
        <title>Genomic Encyclopedia of Type Strains, Phase IV (KMG-V): Genome sequencing to study the core and pangenomes of soil and plant-associated prokaryotes.</title>
        <authorList>
            <person name="Whitman W."/>
        </authorList>
    </citation>
    <scope>NUCLEOTIDE SEQUENCE [LARGE SCALE GENOMIC DNA]</scope>
    <source>
        <strain evidence="3 4">SAS40</strain>
    </source>
</reference>
<proteinExistence type="predicted"/>
<evidence type="ECO:0000256" key="1">
    <source>
        <dbReference type="SAM" id="Phobius"/>
    </source>
</evidence>
<feature type="domain" description="DUF2134" evidence="2">
    <location>
        <begin position="67"/>
        <end position="179"/>
    </location>
</feature>
<gene>
    <name evidence="3" type="ORF">FHW18_002587</name>
</gene>
<evidence type="ECO:0000259" key="2">
    <source>
        <dbReference type="Pfam" id="PF09977"/>
    </source>
</evidence>
<evidence type="ECO:0000313" key="4">
    <source>
        <dbReference type="Proteomes" id="UP000542125"/>
    </source>
</evidence>
<keyword evidence="4" id="KW-1185">Reference proteome</keyword>
<dbReference type="InterPro" id="IPR018705">
    <property type="entry name" value="DUF2134_membrane"/>
</dbReference>
<dbReference type="Pfam" id="PF09977">
    <property type="entry name" value="Tad_C"/>
    <property type="match status" value="1"/>
</dbReference>
<dbReference type="AlphaFoldDB" id="A0A7Y9IUJ9"/>
<sequence length="717" mass="73050">MTTTRAFLKLHAQPQQAGGRHRQRGSVLVATAGALLVSVTLLASADLGYLFYMKREMQKVADLSALAGAQRIDKRNCSPAIAAATGNANVNMSRYAMTLPAAQNPVTCGRWDPAAPAATTTVATEATPTEKYEGNLIRSYFGTPVTGADFNAVKVAFTQEVPMFFSFMGKRTVSVQAIAIRDAPLATFSVGSKISTINPAQTPLGAVLRLVGANVNASELLSYNGLAQVKVTPSGLLQALGIPVSADLGVAELNTLLAGRQVQLGTLLNAITTVGGQNGLASANVAVTNALQTALSVPSLMVQLGSTDAVGGLFAKIVAPGATVASALNAQVSALDLITSAVGVASSQRGVDTAINVGSIAGITATAKLGIIEPPSIGIGGLGTKAYTSQVRLYTHITSNGTGLASSLLSLLGTTIDLPIVIDVVSSLGTLTDMNCGASPPAATIAVDSTLMKACVGKVNESTLFSTREVCDTGLQDQTIAKVLNLNLLSGQVHVNALSTPTTPVTLSVGQTKSTGQNPLAIGDTVSSLVNQVLGLILAQPSQAGTGGSIAGMTPATAADVADKYLTKYGYNATTIASRMIADGVTWGRPCLIGVLTCAMPDVWKGQVTPLIGTCDNTCKRNALIASLQTTASNGVIPGLLTGAGDLVSGLLGGTGSTTQQNLLQSLLKPVIELLKPTLNAVGSALSNVLLNVLGIDLGVTDVKLMSLSCSNARLVY</sequence>
<keyword evidence="1" id="KW-0812">Transmembrane</keyword>
<accession>A0A7Y9IUJ9</accession>
<comment type="caution">
    <text evidence="3">The sequence shown here is derived from an EMBL/GenBank/DDBJ whole genome shotgun (WGS) entry which is preliminary data.</text>
</comment>
<evidence type="ECO:0000313" key="3">
    <source>
        <dbReference type="EMBL" id="NYE83316.1"/>
    </source>
</evidence>
<dbReference type="EMBL" id="JACBYR010000001">
    <property type="protein sequence ID" value="NYE83316.1"/>
    <property type="molecule type" value="Genomic_DNA"/>
</dbReference>
<keyword evidence="1" id="KW-0472">Membrane</keyword>